<evidence type="ECO:0000259" key="4">
    <source>
        <dbReference type="PROSITE" id="PS50111"/>
    </source>
</evidence>
<dbReference type="PROSITE" id="PS50111">
    <property type="entry name" value="CHEMOTAXIS_TRANSDUC_2"/>
    <property type="match status" value="1"/>
</dbReference>
<feature type="domain" description="Methyl-accepting transducer" evidence="4">
    <location>
        <begin position="427"/>
        <end position="656"/>
    </location>
</feature>
<dbReference type="InterPro" id="IPR003660">
    <property type="entry name" value="HAMP_dom"/>
</dbReference>
<dbReference type="CDD" id="cd11386">
    <property type="entry name" value="MCP_signal"/>
    <property type="match status" value="1"/>
</dbReference>
<dbReference type="InterPro" id="IPR001610">
    <property type="entry name" value="PAC"/>
</dbReference>
<dbReference type="InterPro" id="IPR004090">
    <property type="entry name" value="Chemotax_Me-accpt_rcpt"/>
</dbReference>
<evidence type="ECO:0000259" key="5">
    <source>
        <dbReference type="PROSITE" id="PS50112"/>
    </source>
</evidence>
<dbReference type="RefSeq" id="WP_330647258.1">
    <property type="nucleotide sequence ID" value="NZ_CP135444.1"/>
</dbReference>
<evidence type="ECO:0000313" key="8">
    <source>
        <dbReference type="EMBL" id="WRY35486.1"/>
    </source>
</evidence>
<dbReference type="InterPro" id="IPR035965">
    <property type="entry name" value="PAS-like_dom_sf"/>
</dbReference>
<dbReference type="InterPro" id="IPR000700">
    <property type="entry name" value="PAS-assoc_C"/>
</dbReference>
<keyword evidence="9" id="KW-1185">Reference proteome</keyword>
<dbReference type="Gene3D" id="1.10.287.950">
    <property type="entry name" value="Methyl-accepting chemotaxis protein"/>
    <property type="match status" value="1"/>
</dbReference>
<reference evidence="8 9" key="1">
    <citation type="submission" date="2023-09" db="EMBL/GenBank/DDBJ databases">
        <title>Thioclava shenzhenensis sp. nov., a multidrug resistant bacteria-antagonizing species isolated from coastal seawater.</title>
        <authorList>
            <person name="Long M."/>
        </authorList>
    </citation>
    <scope>NUCLEOTIDE SEQUENCE [LARGE SCALE GENOMIC DNA]</scope>
    <source>
        <strain evidence="8 9">FTW29</strain>
        <plasmid evidence="8 9">unnamed1</plasmid>
    </source>
</reference>
<dbReference type="CDD" id="cd00130">
    <property type="entry name" value="PAS"/>
    <property type="match status" value="3"/>
</dbReference>
<organism evidence="8 9">
    <name type="scientific">Thioclava litoralis</name>
    <dbReference type="NCBI Taxonomy" id="3076557"/>
    <lineage>
        <taxon>Bacteria</taxon>
        <taxon>Pseudomonadati</taxon>
        <taxon>Pseudomonadota</taxon>
        <taxon>Alphaproteobacteria</taxon>
        <taxon>Rhodobacterales</taxon>
        <taxon>Paracoccaceae</taxon>
        <taxon>Thioclava</taxon>
    </lineage>
</organism>
<keyword evidence="1" id="KW-0145">Chemotaxis</keyword>
<evidence type="ECO:0000313" key="9">
    <source>
        <dbReference type="Proteomes" id="UP001623290"/>
    </source>
</evidence>
<dbReference type="PROSITE" id="PS50112">
    <property type="entry name" value="PAS"/>
    <property type="match status" value="3"/>
</dbReference>
<dbReference type="Pfam" id="PF00015">
    <property type="entry name" value="MCPsignal"/>
    <property type="match status" value="1"/>
</dbReference>
<dbReference type="Pfam" id="PF00989">
    <property type="entry name" value="PAS"/>
    <property type="match status" value="1"/>
</dbReference>
<dbReference type="PANTHER" id="PTHR43531:SF11">
    <property type="entry name" value="METHYL-ACCEPTING CHEMOTAXIS PROTEIN 3"/>
    <property type="match status" value="1"/>
</dbReference>
<accession>A0ABZ1E4V2</accession>
<dbReference type="Gene3D" id="3.30.450.20">
    <property type="entry name" value="PAS domain"/>
    <property type="match status" value="3"/>
</dbReference>
<dbReference type="PROSITE" id="PS50113">
    <property type="entry name" value="PAC"/>
    <property type="match status" value="2"/>
</dbReference>
<proteinExistence type="inferred from homology"/>
<feature type="domain" description="PAC" evidence="6">
    <location>
        <begin position="208"/>
        <end position="260"/>
    </location>
</feature>
<feature type="domain" description="PAS" evidence="5">
    <location>
        <begin position="271"/>
        <end position="309"/>
    </location>
</feature>
<feature type="domain" description="PAC" evidence="6">
    <location>
        <begin position="328"/>
        <end position="382"/>
    </location>
</feature>
<dbReference type="SMART" id="SM00091">
    <property type="entry name" value="PAS"/>
    <property type="match status" value="3"/>
</dbReference>
<keyword evidence="8" id="KW-0614">Plasmid</keyword>
<feature type="domain" description="PAS" evidence="5">
    <location>
        <begin position="30"/>
        <end position="83"/>
    </location>
</feature>
<dbReference type="Proteomes" id="UP001623290">
    <property type="component" value="Plasmid unnamed1"/>
</dbReference>
<dbReference type="InterPro" id="IPR013655">
    <property type="entry name" value="PAS_fold_3"/>
</dbReference>
<feature type="domain" description="PAS" evidence="5">
    <location>
        <begin position="149"/>
        <end position="188"/>
    </location>
</feature>
<dbReference type="InterPro" id="IPR013767">
    <property type="entry name" value="PAS_fold"/>
</dbReference>
<dbReference type="SMART" id="SM00283">
    <property type="entry name" value="MA"/>
    <property type="match status" value="1"/>
</dbReference>
<dbReference type="InterPro" id="IPR004089">
    <property type="entry name" value="MCPsignal_dom"/>
</dbReference>
<keyword evidence="3" id="KW-0807">Transducer</keyword>
<dbReference type="PRINTS" id="PR00260">
    <property type="entry name" value="CHEMTRNSDUCR"/>
</dbReference>
<dbReference type="SUPFAM" id="SSF58104">
    <property type="entry name" value="Methyl-accepting chemotaxis protein (MCP) signaling domain"/>
    <property type="match status" value="1"/>
</dbReference>
<evidence type="ECO:0000256" key="1">
    <source>
        <dbReference type="ARBA" id="ARBA00022500"/>
    </source>
</evidence>
<evidence type="ECO:0000259" key="6">
    <source>
        <dbReference type="PROSITE" id="PS50113"/>
    </source>
</evidence>
<evidence type="ECO:0000256" key="3">
    <source>
        <dbReference type="PROSITE-ProRule" id="PRU00284"/>
    </source>
</evidence>
<evidence type="ECO:0000259" key="7">
    <source>
        <dbReference type="PROSITE" id="PS50885"/>
    </source>
</evidence>
<dbReference type="InterPro" id="IPR051310">
    <property type="entry name" value="MCP_chemotaxis"/>
</dbReference>
<gene>
    <name evidence="8" type="ORF">RPE78_14635</name>
</gene>
<feature type="domain" description="HAMP" evidence="7">
    <location>
        <begin position="378"/>
        <end position="422"/>
    </location>
</feature>
<dbReference type="EMBL" id="CP135444">
    <property type="protein sequence ID" value="WRY35486.1"/>
    <property type="molecule type" value="Genomic_DNA"/>
</dbReference>
<comment type="similarity">
    <text evidence="2">Belongs to the methyl-accepting chemotaxis (MCP) protein family.</text>
</comment>
<name>A0ABZ1E4V2_9RHOB</name>
<dbReference type="PROSITE" id="PS50885">
    <property type="entry name" value="HAMP"/>
    <property type="match status" value="1"/>
</dbReference>
<dbReference type="SUPFAM" id="SSF55785">
    <property type="entry name" value="PYP-like sensor domain (PAS domain)"/>
    <property type="match status" value="3"/>
</dbReference>
<dbReference type="PANTHER" id="PTHR43531">
    <property type="entry name" value="PROTEIN ICFG"/>
    <property type="match status" value="1"/>
</dbReference>
<evidence type="ECO:0000256" key="2">
    <source>
        <dbReference type="ARBA" id="ARBA00029447"/>
    </source>
</evidence>
<dbReference type="SMART" id="SM00086">
    <property type="entry name" value="PAC"/>
    <property type="match status" value="2"/>
</dbReference>
<dbReference type="InterPro" id="IPR000014">
    <property type="entry name" value="PAS"/>
</dbReference>
<protein>
    <submittedName>
        <fullName evidence="8">PAS domain-containing methyl-accepting chemotaxis protein</fullName>
    </submittedName>
</protein>
<geneLocation type="plasmid" evidence="8 9">
    <name>unnamed1</name>
</geneLocation>
<dbReference type="NCBIfam" id="TIGR00229">
    <property type="entry name" value="sensory_box"/>
    <property type="match status" value="3"/>
</dbReference>
<dbReference type="Pfam" id="PF08447">
    <property type="entry name" value="PAS_3"/>
    <property type="match status" value="2"/>
</dbReference>
<sequence length="685" mass="75910">MFKSKKLHQEIDELKREVSAFENSHAVARVDFDRKFLYLNDLFAKTFGISREDALGNNYDTLVREKDLEQEDFNEIWRVLKQGTPVNKIEPRLNAKGEEIWLDTTYSPITNKDGVSEHVLIAAREITYMHMRRRDNRSQVDALKRSMAVIEFDLKGNVLDANDHFLKATGYTIEEIRGKNHRIFMPKDALDTPEYAQFWQRLAKGSSESGQVKRVRKDGEFCWLQATYETLIDPEGRPFKVVKYAFDITEARNLAADAEGQIHAIQGVQAVIEFDPYGKIVSANDLFCKVMGYERAEIIGQSHRMFVEPGYGESQSYKDHWADLRKGKTLEGDFLRVGKNGKEVHIRASYNPIKNAAGQVVKVVKFAVDTTPYMRMNRVMAESLGRLSEGDLSTRIDQDLGEFNTLRQQFNDAISRIERVIVGVLEQTASIAQEAASITAGTTELSRRSERQAATLEESAAALEELTTSVRGAADMTLTARAKAEKAKEQSDRSSLVVNDAVTAMNEIAASSQSISRITSVIDDIAFQTNLLALNAGVEAARAGDAGRGFAVVASEVRGLAQRSSDAAREIATLIEASTRQVGRGVELVGQAGEALQSIDESITGIRDSIQQIASSAQEQSNGLNEMNSAVSDLDRAVQQNAAMAEESSAAVQMLQRGINTMSEDVGYFRCSELDLGAEEDRLAS</sequence>